<evidence type="ECO:0000313" key="1">
    <source>
        <dbReference type="EMBL" id="EES53367.1"/>
    </source>
</evidence>
<keyword evidence="2" id="KW-1185">Reference proteome</keyword>
<evidence type="ECO:0000313" key="2">
    <source>
        <dbReference type="Proteomes" id="UP000009374"/>
    </source>
</evidence>
<gene>
    <name evidence="1" type="ORF">UBAL3_79320016</name>
</gene>
<name>C6HVK8_9BACT</name>
<proteinExistence type="predicted"/>
<dbReference type="AlphaFoldDB" id="C6HVK8"/>
<organism evidence="1 2">
    <name type="scientific">Leptospirillum ferrodiazotrophum</name>
    <dbReference type="NCBI Taxonomy" id="412449"/>
    <lineage>
        <taxon>Bacteria</taxon>
        <taxon>Pseudomonadati</taxon>
        <taxon>Nitrospirota</taxon>
        <taxon>Nitrospiria</taxon>
        <taxon>Nitrospirales</taxon>
        <taxon>Nitrospiraceae</taxon>
        <taxon>Leptospirillum</taxon>
    </lineage>
</organism>
<sequence length="82" mass="9409">MDPLKVQRLADFDARHTDYRKARFLSTRAYEKALGGGESPASTGSPEDWKAWEEALSSELEAFVDLKEAWEALRRNEPWRAP</sequence>
<dbReference type="Proteomes" id="UP000009374">
    <property type="component" value="Unassembled WGS sequence"/>
</dbReference>
<accession>C6HVK8</accession>
<protein>
    <submittedName>
        <fullName evidence="1">Uncharacterized protein</fullName>
    </submittedName>
</protein>
<dbReference type="EMBL" id="GG693864">
    <property type="protein sequence ID" value="EES53367.1"/>
    <property type="molecule type" value="Genomic_DNA"/>
</dbReference>
<reference evidence="1 2" key="1">
    <citation type="journal article" date="2009" name="Appl. Environ. Microbiol.">
        <title>Community genomic and proteomic analyses of chemoautotrophic iron-oxidizing "Leptospirillum rubarum" (Group II) and "Leptospirillum ferrodiazotrophum" (Group III) bacteria in acid mine drainage biofilms.</title>
        <authorList>
            <person name="Goltsman D.S."/>
            <person name="Denef V.J."/>
            <person name="Singer S.W."/>
            <person name="VerBerkmoes N.C."/>
            <person name="Lefsrud M."/>
            <person name="Mueller R.S."/>
            <person name="Dick G.J."/>
            <person name="Sun C.L."/>
            <person name="Wheeler K.E."/>
            <person name="Zemla A."/>
            <person name="Baker B.J."/>
            <person name="Hauser L."/>
            <person name="Land M."/>
            <person name="Shah M.B."/>
            <person name="Thelen M.P."/>
            <person name="Hettich R.L."/>
            <person name="Banfield J.F."/>
        </authorList>
    </citation>
    <scope>NUCLEOTIDE SEQUENCE [LARGE SCALE GENOMIC DNA]</scope>
</reference>